<feature type="domain" description="ShKT" evidence="4">
    <location>
        <begin position="125"/>
        <end position="159"/>
    </location>
</feature>
<feature type="chain" id="PRO_5024446259" evidence="3">
    <location>
        <begin position="22"/>
        <end position="561"/>
    </location>
</feature>
<feature type="compositionally biased region" description="Pro residues" evidence="2">
    <location>
        <begin position="528"/>
        <end position="538"/>
    </location>
</feature>
<protein>
    <submittedName>
        <fullName evidence="6">ShKT domain-containing protein</fullName>
    </submittedName>
</protein>
<organism evidence="5 6">
    <name type="scientific">Trichuris muris</name>
    <name type="common">Mouse whipworm</name>
    <dbReference type="NCBI Taxonomy" id="70415"/>
    <lineage>
        <taxon>Eukaryota</taxon>
        <taxon>Metazoa</taxon>
        <taxon>Ecdysozoa</taxon>
        <taxon>Nematoda</taxon>
        <taxon>Enoplea</taxon>
        <taxon>Dorylaimia</taxon>
        <taxon>Trichinellida</taxon>
        <taxon>Trichuridae</taxon>
        <taxon>Trichuris</taxon>
    </lineage>
</organism>
<proteinExistence type="predicted"/>
<dbReference type="AlphaFoldDB" id="A0A5S6QSI9"/>
<dbReference type="WBParaSite" id="TMUE_2000010195.1">
    <property type="protein sequence ID" value="TMUE_2000010195.1"/>
    <property type="gene ID" value="WBGene00290327"/>
</dbReference>
<evidence type="ECO:0000256" key="3">
    <source>
        <dbReference type="SAM" id="SignalP"/>
    </source>
</evidence>
<feature type="region of interest" description="Disordered" evidence="2">
    <location>
        <begin position="267"/>
        <end position="301"/>
    </location>
</feature>
<feature type="disulfide bond" evidence="1">
    <location>
        <begin position="125"/>
        <end position="159"/>
    </location>
</feature>
<feature type="region of interest" description="Disordered" evidence="2">
    <location>
        <begin position="184"/>
        <end position="213"/>
    </location>
</feature>
<dbReference type="PRINTS" id="PR01217">
    <property type="entry name" value="PRICHEXTENSN"/>
</dbReference>
<feature type="compositionally biased region" description="Pro residues" evidence="2">
    <location>
        <begin position="269"/>
        <end position="283"/>
    </location>
</feature>
<evidence type="ECO:0000256" key="1">
    <source>
        <dbReference type="PROSITE-ProRule" id="PRU01005"/>
    </source>
</evidence>
<feature type="region of interest" description="Disordered" evidence="2">
    <location>
        <begin position="387"/>
        <end position="541"/>
    </location>
</feature>
<evidence type="ECO:0000256" key="2">
    <source>
        <dbReference type="SAM" id="MobiDB-lite"/>
    </source>
</evidence>
<evidence type="ECO:0000313" key="5">
    <source>
        <dbReference type="Proteomes" id="UP000046395"/>
    </source>
</evidence>
<comment type="caution">
    <text evidence="1">Lacks conserved residue(s) required for the propagation of feature annotation.</text>
</comment>
<feature type="compositionally biased region" description="Pro residues" evidence="2">
    <location>
        <begin position="407"/>
        <end position="416"/>
    </location>
</feature>
<reference evidence="6" key="1">
    <citation type="submission" date="2019-12" db="UniProtKB">
        <authorList>
            <consortium name="WormBaseParasite"/>
        </authorList>
    </citation>
    <scope>IDENTIFICATION</scope>
</reference>
<dbReference type="InterPro" id="IPR003582">
    <property type="entry name" value="ShKT_dom"/>
</dbReference>
<keyword evidence="5" id="KW-1185">Reference proteome</keyword>
<accession>A0A5S6QSI9</accession>
<evidence type="ECO:0000259" key="4">
    <source>
        <dbReference type="PROSITE" id="PS51670"/>
    </source>
</evidence>
<feature type="compositionally biased region" description="Pro residues" evidence="2">
    <location>
        <begin position="495"/>
        <end position="505"/>
    </location>
</feature>
<dbReference type="Pfam" id="PF01549">
    <property type="entry name" value="ShK"/>
    <property type="match status" value="1"/>
</dbReference>
<dbReference type="SMART" id="SM00254">
    <property type="entry name" value="ShKT"/>
    <property type="match status" value="1"/>
</dbReference>
<dbReference type="PROSITE" id="PS51670">
    <property type="entry name" value="SHKT"/>
    <property type="match status" value="1"/>
</dbReference>
<dbReference type="STRING" id="70415.A0A5S6QSI9"/>
<feature type="compositionally biased region" description="Pro residues" evidence="2">
    <location>
        <begin position="447"/>
        <end position="473"/>
    </location>
</feature>
<keyword evidence="3" id="KW-0732">Signal</keyword>
<evidence type="ECO:0000313" key="6">
    <source>
        <dbReference type="WBParaSite" id="TMUE_2000010195.1"/>
    </source>
</evidence>
<feature type="signal peptide" evidence="3">
    <location>
        <begin position="1"/>
        <end position="21"/>
    </location>
</feature>
<dbReference type="Proteomes" id="UP000046395">
    <property type="component" value="Unassembled WGS sequence"/>
</dbReference>
<sequence length="561" mass="59056">MNTLAFTLFFASLIFLGSAGSEEDPLPRRLVRALQSTPGCENPSVNGAWKVTEILGLCGNKYCSLPMQFCSAVAQEGQKVSLECASLNDKCQAVITNELSGGEAQIFGNKKHQILGSLPFLEKSCMDSNQFCCFWAFFGECEKNSAFMKTRCQKSCGTCSCKESDKNLCATNVNVEGCKWIPKRGRQSDSPIGRSAYGGEPAPPQPSPYVSQLGSSCGSGSTGSCGYWPIAEAPTFQRGTISAVSSPYGGMPAPIAPAPQPIPSYGSVPSPPVPQVMPAPQPAPSYGSFPSPPEPAPQPISSYDRSEIVQQLITPGPPSHLVTIVQPTVAPEQMTEISYAPQVEPDYETQFVKPAPVPQGPYGGGQQPGPVITIPAPPTYDATNRCGPSMPCGPPPESVKPPVVTRRPPPPPPAPRPIIHDFCAGGTQGPSPGTAGDSCQPAVLKPRPVPRPTYRPATRPPPRPVPRPTPAPPSNLINCAPGGGGPCGAGQPSGFPYPQPMPQPAPGGTVNCVPDSSICGSDSYQPQPIQPQPAPAPSPYGLRKQAMKLTFHRGRLTYQKK</sequence>
<name>A0A5S6QSI9_TRIMR</name>
<keyword evidence="1" id="KW-1015">Disulfide bond</keyword>